<dbReference type="AlphaFoldDB" id="A0A2U1L4G3"/>
<comment type="caution">
    <text evidence="3">The sequence shown here is derived from an EMBL/GenBank/DDBJ whole genome shotgun (WGS) entry which is preliminary data.</text>
</comment>
<accession>A0A2U1L4G3</accession>
<feature type="region of interest" description="Disordered" evidence="1">
    <location>
        <begin position="320"/>
        <end position="351"/>
    </location>
</feature>
<proteinExistence type="predicted"/>
<feature type="domain" description="Putative plant transposon protein" evidence="2">
    <location>
        <begin position="82"/>
        <end position="270"/>
    </location>
</feature>
<feature type="compositionally biased region" description="Basic and acidic residues" evidence="1">
    <location>
        <begin position="342"/>
        <end position="351"/>
    </location>
</feature>
<evidence type="ECO:0000313" key="4">
    <source>
        <dbReference type="Proteomes" id="UP000245207"/>
    </source>
</evidence>
<gene>
    <name evidence="3" type="ORF">CTI12_AA531760</name>
</gene>
<name>A0A2U1L4G3_ARTAN</name>
<evidence type="ECO:0000313" key="3">
    <source>
        <dbReference type="EMBL" id="PWA43859.1"/>
    </source>
</evidence>
<sequence>MTQPLKGAKRPRDEANNKPMEFIPALTLSQRPPEFIPGLTLSKHPPEQQKDLFLRKVNDVVRAKSLHPTDFEGYTIRERFAKMGWEELLNFNCDKIYRRVVIQWMASLSRKGDNLTGIVDGKSFTITPKNIRDLLKVDTRTDLPYVRFDETYFQATTDENKERWLEACTTVFGTPENVKKTSKGYDKSKMNPLVKILWEIGVTTFHPRLDEDMNYVQAREIYLLHALFTGNYLYSFAHLMIDDIWDMYEHEHRKTIPHGYYISEILCRMGALSKDEYIDVISPQHRLISRKSFFLDLEFTESPTEYIIDDRETHQRITFPKKVKQGETPHEPLSQIPVANQHGHEKPPTRN</sequence>
<evidence type="ECO:0000256" key="1">
    <source>
        <dbReference type="SAM" id="MobiDB-lite"/>
    </source>
</evidence>
<evidence type="ECO:0000259" key="2">
    <source>
        <dbReference type="Pfam" id="PF20167"/>
    </source>
</evidence>
<reference evidence="3 4" key="1">
    <citation type="journal article" date="2018" name="Mol. Plant">
        <title>The genome of Artemisia annua provides insight into the evolution of Asteraceae family and artemisinin biosynthesis.</title>
        <authorList>
            <person name="Shen Q."/>
            <person name="Zhang L."/>
            <person name="Liao Z."/>
            <person name="Wang S."/>
            <person name="Yan T."/>
            <person name="Shi P."/>
            <person name="Liu M."/>
            <person name="Fu X."/>
            <person name="Pan Q."/>
            <person name="Wang Y."/>
            <person name="Lv Z."/>
            <person name="Lu X."/>
            <person name="Zhang F."/>
            <person name="Jiang W."/>
            <person name="Ma Y."/>
            <person name="Chen M."/>
            <person name="Hao X."/>
            <person name="Li L."/>
            <person name="Tang Y."/>
            <person name="Lv G."/>
            <person name="Zhou Y."/>
            <person name="Sun X."/>
            <person name="Brodelius P.E."/>
            <person name="Rose J.K.C."/>
            <person name="Tang K."/>
        </authorList>
    </citation>
    <scope>NUCLEOTIDE SEQUENCE [LARGE SCALE GENOMIC DNA]</scope>
    <source>
        <strain evidence="4">cv. Huhao1</strain>
        <tissue evidence="3">Leaf</tissue>
    </source>
</reference>
<dbReference type="OrthoDB" id="10436555at2759"/>
<dbReference type="Proteomes" id="UP000245207">
    <property type="component" value="Unassembled WGS sequence"/>
</dbReference>
<dbReference type="InterPro" id="IPR046796">
    <property type="entry name" value="Transposase_32_dom"/>
</dbReference>
<dbReference type="EMBL" id="PKPP01011601">
    <property type="protein sequence ID" value="PWA43859.1"/>
    <property type="molecule type" value="Genomic_DNA"/>
</dbReference>
<keyword evidence="4" id="KW-1185">Reference proteome</keyword>
<protein>
    <recommendedName>
        <fullName evidence="2">Putative plant transposon protein domain-containing protein</fullName>
    </recommendedName>
</protein>
<organism evidence="3 4">
    <name type="scientific">Artemisia annua</name>
    <name type="common">Sweet wormwood</name>
    <dbReference type="NCBI Taxonomy" id="35608"/>
    <lineage>
        <taxon>Eukaryota</taxon>
        <taxon>Viridiplantae</taxon>
        <taxon>Streptophyta</taxon>
        <taxon>Embryophyta</taxon>
        <taxon>Tracheophyta</taxon>
        <taxon>Spermatophyta</taxon>
        <taxon>Magnoliopsida</taxon>
        <taxon>eudicotyledons</taxon>
        <taxon>Gunneridae</taxon>
        <taxon>Pentapetalae</taxon>
        <taxon>asterids</taxon>
        <taxon>campanulids</taxon>
        <taxon>Asterales</taxon>
        <taxon>Asteraceae</taxon>
        <taxon>Asteroideae</taxon>
        <taxon>Anthemideae</taxon>
        <taxon>Artemisiinae</taxon>
        <taxon>Artemisia</taxon>
    </lineage>
</organism>
<dbReference type="STRING" id="35608.A0A2U1L4G3"/>
<dbReference type="Pfam" id="PF20167">
    <property type="entry name" value="Transposase_32"/>
    <property type="match status" value="1"/>
</dbReference>